<keyword evidence="2 5" id="KW-0812">Transmembrane</keyword>
<feature type="transmembrane region" description="Helical" evidence="5">
    <location>
        <begin position="21"/>
        <end position="39"/>
    </location>
</feature>
<comment type="subcellular location">
    <subcellularLocation>
        <location evidence="1">Membrane</location>
        <topology evidence="1">Multi-pass membrane protein</topology>
    </subcellularLocation>
</comment>
<protein>
    <recommendedName>
        <fullName evidence="7">DoxX family protein</fullName>
    </recommendedName>
</protein>
<organism evidence="6">
    <name type="scientific">marine metagenome</name>
    <dbReference type="NCBI Taxonomy" id="408172"/>
    <lineage>
        <taxon>unclassified sequences</taxon>
        <taxon>metagenomes</taxon>
        <taxon>ecological metagenomes</taxon>
    </lineage>
</organism>
<dbReference type="AlphaFoldDB" id="A0A381T063"/>
<evidence type="ECO:0000313" key="6">
    <source>
        <dbReference type="EMBL" id="SVA07023.1"/>
    </source>
</evidence>
<reference evidence="6" key="1">
    <citation type="submission" date="2018-05" db="EMBL/GenBank/DDBJ databases">
        <authorList>
            <person name="Lanie J.A."/>
            <person name="Ng W.-L."/>
            <person name="Kazmierczak K.M."/>
            <person name="Andrzejewski T.M."/>
            <person name="Davidsen T.M."/>
            <person name="Wayne K.J."/>
            <person name="Tettelin H."/>
            <person name="Glass J.I."/>
            <person name="Rusch D."/>
            <person name="Podicherti R."/>
            <person name="Tsui H.-C.T."/>
            <person name="Winkler M.E."/>
        </authorList>
    </citation>
    <scope>NUCLEOTIDE SEQUENCE</scope>
</reference>
<feature type="transmembrane region" description="Helical" evidence="5">
    <location>
        <begin position="92"/>
        <end position="112"/>
    </location>
</feature>
<evidence type="ECO:0000256" key="2">
    <source>
        <dbReference type="ARBA" id="ARBA00022692"/>
    </source>
</evidence>
<evidence type="ECO:0000256" key="5">
    <source>
        <dbReference type="SAM" id="Phobius"/>
    </source>
</evidence>
<keyword evidence="3 5" id="KW-1133">Transmembrane helix</keyword>
<keyword evidence="4 5" id="KW-0472">Membrane</keyword>
<evidence type="ECO:0000256" key="3">
    <source>
        <dbReference type="ARBA" id="ARBA00022989"/>
    </source>
</evidence>
<dbReference type="GO" id="GO:0016020">
    <property type="term" value="C:membrane"/>
    <property type="evidence" value="ECO:0007669"/>
    <property type="project" value="UniProtKB-SubCell"/>
</dbReference>
<proteinExistence type="predicted"/>
<evidence type="ECO:0000256" key="4">
    <source>
        <dbReference type="ARBA" id="ARBA00023136"/>
    </source>
</evidence>
<gene>
    <name evidence="6" type="ORF">METZ01_LOCUS59877</name>
</gene>
<sequence length="147" mass="15394">MEKLNNLLERVASPLKAYANCLLRIGLGTSFFLHGYGKVPISEGFVGWLTSKGISSASVVAPLVAWGEILAGLGILLGGLIGTKAAILGNVVTRLSGGAIGIIMIGVISIAHSHWDIFTGERGAVLFASEQLFLLLLGVYFAIRGND</sequence>
<dbReference type="Pfam" id="PF07681">
    <property type="entry name" value="DoxX"/>
    <property type="match status" value="1"/>
</dbReference>
<feature type="transmembrane region" description="Helical" evidence="5">
    <location>
        <begin position="124"/>
        <end position="143"/>
    </location>
</feature>
<dbReference type="InterPro" id="IPR032808">
    <property type="entry name" value="DoxX"/>
</dbReference>
<evidence type="ECO:0008006" key="7">
    <source>
        <dbReference type="Google" id="ProtNLM"/>
    </source>
</evidence>
<evidence type="ECO:0000256" key="1">
    <source>
        <dbReference type="ARBA" id="ARBA00004141"/>
    </source>
</evidence>
<accession>A0A381T063</accession>
<dbReference type="EMBL" id="UINC01003516">
    <property type="protein sequence ID" value="SVA07023.1"/>
    <property type="molecule type" value="Genomic_DNA"/>
</dbReference>
<name>A0A381T063_9ZZZZ</name>
<feature type="transmembrane region" description="Helical" evidence="5">
    <location>
        <begin position="59"/>
        <end position="80"/>
    </location>
</feature>